<protein>
    <submittedName>
        <fullName evidence="1">Uncharacterized protein</fullName>
    </submittedName>
</protein>
<sequence>MSMKRVVHFEFDIPTPIAGVPKNIFASEFSDQNMNRNHVLAASAIAGTFTLSFLTKGNADEVIEKACLKSQTVSAKAAAAGGWSIVLPYQTTYWSYQAQNSDGYSYLFTFPLVLFNAANVQADVPAGGIIINMDFEISLV</sequence>
<geneLocation type="plasmid" evidence="1 2">
    <name>unnamed</name>
</geneLocation>
<evidence type="ECO:0000313" key="1">
    <source>
        <dbReference type="EMBL" id="QYF49497.1"/>
    </source>
</evidence>
<dbReference type="Proteomes" id="UP000826014">
    <property type="component" value="Plasmid unnamed"/>
</dbReference>
<dbReference type="RefSeq" id="WP_215217616.1">
    <property type="nucleotide sequence ID" value="NZ_CP075588.1"/>
</dbReference>
<dbReference type="EMBL" id="CP075588">
    <property type="protein sequence ID" value="QYF49497.1"/>
    <property type="molecule type" value="Genomic_DNA"/>
</dbReference>
<reference evidence="1 2" key="1">
    <citation type="journal article" date="2022" name="bioRxiv">
        <title>Ecology and evolution of chlamydial symbionts of arthropods.</title>
        <authorList>
            <person name="Halter T."/>
            <person name="Koestlbacher S."/>
            <person name="Collingro A."/>
            <person name="Sixt B.S."/>
            <person name="Toenshoff E.R."/>
            <person name="Hendrickx F."/>
            <person name="Kostanjsek R."/>
            <person name="Horn M."/>
        </authorList>
    </citation>
    <scope>NUCLEOTIDE SEQUENCE [LARGE SCALE GENOMIC DNA]</scope>
    <source>
        <strain evidence="1">W744xW776</strain>
        <plasmid evidence="1 2">unnamed</plasmid>
    </source>
</reference>
<gene>
    <name evidence="1" type="ORF">RHABOEDO_001895</name>
</gene>
<proteinExistence type="predicted"/>
<name>A0ABX8V7D1_9BACT</name>
<accession>A0ABX8V7D1</accession>
<organism evidence="1 2">
    <name type="scientific">Candidatus Rhabdochlamydia oedothoracis</name>
    <dbReference type="NCBI Taxonomy" id="2720720"/>
    <lineage>
        <taxon>Bacteria</taxon>
        <taxon>Pseudomonadati</taxon>
        <taxon>Chlamydiota</taxon>
        <taxon>Chlamydiia</taxon>
        <taxon>Parachlamydiales</taxon>
        <taxon>Candidatus Rhabdochlamydiaceae</taxon>
        <taxon>Candidatus Rhabdochlamydia</taxon>
    </lineage>
</organism>
<keyword evidence="1" id="KW-0614">Plasmid</keyword>
<evidence type="ECO:0000313" key="2">
    <source>
        <dbReference type="Proteomes" id="UP000826014"/>
    </source>
</evidence>
<keyword evidence="2" id="KW-1185">Reference proteome</keyword>